<comment type="caution">
    <text evidence="3">The sequence shown here is derived from an EMBL/GenBank/DDBJ whole genome shotgun (WGS) entry which is preliminary data.</text>
</comment>
<dbReference type="AlphaFoldDB" id="A0A1J5PZ42"/>
<dbReference type="InterPro" id="IPR014352">
    <property type="entry name" value="FERM/acyl-CoA-bd_prot_sf"/>
</dbReference>
<dbReference type="Pfam" id="PF00887">
    <property type="entry name" value="ACBP"/>
    <property type="match status" value="1"/>
</dbReference>
<dbReference type="InterPro" id="IPR000582">
    <property type="entry name" value="Acyl-CoA-binding_protein"/>
</dbReference>
<dbReference type="GO" id="GO:0006631">
    <property type="term" value="P:fatty acid metabolic process"/>
    <property type="evidence" value="ECO:0007669"/>
    <property type="project" value="TreeGrafter"/>
</dbReference>
<dbReference type="PROSITE" id="PS51228">
    <property type="entry name" value="ACB_2"/>
    <property type="match status" value="1"/>
</dbReference>
<accession>A0A1J5PZ42</accession>
<proteinExistence type="predicted"/>
<feature type="domain" description="ACB" evidence="2">
    <location>
        <begin position="10"/>
        <end position="91"/>
    </location>
</feature>
<organism evidence="3">
    <name type="scientific">mine drainage metagenome</name>
    <dbReference type="NCBI Taxonomy" id="410659"/>
    <lineage>
        <taxon>unclassified sequences</taxon>
        <taxon>metagenomes</taxon>
        <taxon>ecological metagenomes</taxon>
    </lineage>
</organism>
<dbReference type="PANTHER" id="PTHR23310">
    <property type="entry name" value="ACYL-COA-BINDING PROTEIN, ACBP"/>
    <property type="match status" value="1"/>
</dbReference>
<gene>
    <name evidence="3" type="ORF">GALL_455110</name>
</gene>
<evidence type="ECO:0000259" key="2">
    <source>
        <dbReference type="PROSITE" id="PS51228"/>
    </source>
</evidence>
<reference evidence="3" key="1">
    <citation type="submission" date="2016-10" db="EMBL/GenBank/DDBJ databases">
        <title>Sequence of Gallionella enrichment culture.</title>
        <authorList>
            <person name="Poehlein A."/>
            <person name="Muehling M."/>
            <person name="Daniel R."/>
        </authorList>
    </citation>
    <scope>NUCLEOTIDE SEQUENCE</scope>
</reference>
<dbReference type="GO" id="GO:0000062">
    <property type="term" value="F:fatty-acyl-CoA binding"/>
    <property type="evidence" value="ECO:0007669"/>
    <property type="project" value="InterPro"/>
</dbReference>
<dbReference type="Gene3D" id="1.20.80.10">
    <property type="match status" value="1"/>
</dbReference>
<sequence length="91" mass="10004">MTDTEISPDLQAAFDAAAARSKTLPSRPDNMTLLQLYALFKQASAGDVSGERPAMTDVVARAKWDAWAALRGNTRRQSMQTYIDRIDDLSA</sequence>
<keyword evidence="1" id="KW-0446">Lipid-binding</keyword>
<evidence type="ECO:0000313" key="3">
    <source>
        <dbReference type="EMBL" id="OIQ72860.1"/>
    </source>
</evidence>
<dbReference type="SUPFAM" id="SSF47027">
    <property type="entry name" value="Acyl-CoA binding protein"/>
    <property type="match status" value="1"/>
</dbReference>
<dbReference type="PRINTS" id="PR00689">
    <property type="entry name" value="ACOABINDINGP"/>
</dbReference>
<dbReference type="EMBL" id="MLJW01003101">
    <property type="protein sequence ID" value="OIQ72860.1"/>
    <property type="molecule type" value="Genomic_DNA"/>
</dbReference>
<protein>
    <submittedName>
        <fullName evidence="3">Acyl CoA binding protein</fullName>
    </submittedName>
</protein>
<dbReference type="PANTHER" id="PTHR23310:SF62">
    <property type="entry name" value="ACYL-COA BINDING PROTEIN 1, ISOFORM A"/>
    <property type="match status" value="1"/>
</dbReference>
<evidence type="ECO:0000256" key="1">
    <source>
        <dbReference type="ARBA" id="ARBA00023121"/>
    </source>
</evidence>
<dbReference type="InterPro" id="IPR035984">
    <property type="entry name" value="Acyl-CoA-binding_sf"/>
</dbReference>
<name>A0A1J5PZ42_9ZZZZ</name>